<protein>
    <submittedName>
        <fullName evidence="10">Putative membrane protein</fullName>
    </submittedName>
</protein>
<evidence type="ECO:0000256" key="6">
    <source>
        <dbReference type="ARBA" id="ARBA00023065"/>
    </source>
</evidence>
<evidence type="ECO:0000256" key="9">
    <source>
        <dbReference type="SAM" id="Phobius"/>
    </source>
</evidence>
<feature type="transmembrane region" description="Helical" evidence="9">
    <location>
        <begin position="228"/>
        <end position="259"/>
    </location>
</feature>
<evidence type="ECO:0000256" key="3">
    <source>
        <dbReference type="ARBA" id="ARBA00022475"/>
    </source>
</evidence>
<accession>A0A1N7LBX6</accession>
<keyword evidence="2" id="KW-0813">Transport</keyword>
<feature type="transmembrane region" description="Helical" evidence="9">
    <location>
        <begin position="12"/>
        <end position="38"/>
    </location>
</feature>
<evidence type="ECO:0000256" key="2">
    <source>
        <dbReference type="ARBA" id="ARBA00022448"/>
    </source>
</evidence>
<dbReference type="GO" id="GO:0005886">
    <property type="term" value="C:plasma membrane"/>
    <property type="evidence" value="ECO:0007669"/>
    <property type="project" value="UniProtKB-SubCell"/>
</dbReference>
<evidence type="ECO:0000256" key="1">
    <source>
        <dbReference type="ARBA" id="ARBA00004651"/>
    </source>
</evidence>
<feature type="transmembrane region" description="Helical" evidence="9">
    <location>
        <begin position="50"/>
        <end position="70"/>
    </location>
</feature>
<name>A0A1N7LBX6_9PROT</name>
<evidence type="ECO:0000256" key="5">
    <source>
        <dbReference type="ARBA" id="ARBA00022989"/>
    </source>
</evidence>
<keyword evidence="11" id="KW-1185">Reference proteome</keyword>
<dbReference type="Proteomes" id="UP000185678">
    <property type="component" value="Unassembled WGS sequence"/>
</dbReference>
<keyword evidence="6" id="KW-0406">Ion transport</keyword>
<dbReference type="PANTHER" id="PTHR33281:SF19">
    <property type="entry name" value="VOLTAGE-DEPENDENT ANION CHANNEL-FORMING PROTEIN YNEE"/>
    <property type="match status" value="1"/>
</dbReference>
<keyword evidence="7 9" id="KW-0472">Membrane</keyword>
<evidence type="ECO:0000313" key="11">
    <source>
        <dbReference type="Proteomes" id="UP000185678"/>
    </source>
</evidence>
<dbReference type="AlphaFoldDB" id="A0A1N7LBX6"/>
<evidence type="ECO:0000313" key="10">
    <source>
        <dbReference type="EMBL" id="SIS71328.1"/>
    </source>
</evidence>
<comment type="similarity">
    <text evidence="8">Belongs to the anion channel-forming bestrophin (TC 1.A.46) family.</text>
</comment>
<dbReference type="GO" id="GO:0005254">
    <property type="term" value="F:chloride channel activity"/>
    <property type="evidence" value="ECO:0007669"/>
    <property type="project" value="InterPro"/>
</dbReference>
<gene>
    <name evidence="10" type="ORF">SAMN05421779_103234</name>
</gene>
<dbReference type="EMBL" id="FTOA01000003">
    <property type="protein sequence ID" value="SIS71328.1"/>
    <property type="molecule type" value="Genomic_DNA"/>
</dbReference>
<dbReference type="Pfam" id="PF25539">
    <property type="entry name" value="Bestrophin_2"/>
    <property type="match status" value="1"/>
</dbReference>
<dbReference type="PANTHER" id="PTHR33281">
    <property type="entry name" value="UPF0187 PROTEIN YNEE"/>
    <property type="match status" value="1"/>
</dbReference>
<organism evidence="10 11">
    <name type="scientific">Insolitispirillum peregrinum</name>
    <dbReference type="NCBI Taxonomy" id="80876"/>
    <lineage>
        <taxon>Bacteria</taxon>
        <taxon>Pseudomonadati</taxon>
        <taxon>Pseudomonadota</taxon>
        <taxon>Alphaproteobacteria</taxon>
        <taxon>Rhodospirillales</taxon>
        <taxon>Novispirillaceae</taxon>
        <taxon>Insolitispirillum</taxon>
    </lineage>
</organism>
<keyword evidence="4 9" id="KW-0812">Transmembrane</keyword>
<evidence type="ECO:0000256" key="4">
    <source>
        <dbReference type="ARBA" id="ARBA00022692"/>
    </source>
</evidence>
<dbReference type="RefSeq" id="WP_076399863.1">
    <property type="nucleotide sequence ID" value="NZ_FTOA01000003.1"/>
</dbReference>
<dbReference type="InterPro" id="IPR044669">
    <property type="entry name" value="YneE/VCCN1/2-like"/>
</dbReference>
<comment type="subcellular location">
    <subcellularLocation>
        <location evidence="1">Cell membrane</location>
        <topology evidence="1">Multi-pass membrane protein</topology>
    </subcellularLocation>
</comment>
<evidence type="ECO:0000256" key="7">
    <source>
        <dbReference type="ARBA" id="ARBA00023136"/>
    </source>
</evidence>
<evidence type="ECO:0000256" key="8">
    <source>
        <dbReference type="ARBA" id="ARBA00034708"/>
    </source>
</evidence>
<keyword evidence="3" id="KW-1003">Cell membrane</keyword>
<keyword evidence="5 9" id="KW-1133">Transmembrane helix</keyword>
<reference evidence="10 11" key="1">
    <citation type="submission" date="2017-01" db="EMBL/GenBank/DDBJ databases">
        <authorList>
            <person name="Mah S.A."/>
            <person name="Swanson W.J."/>
            <person name="Moy G.W."/>
            <person name="Vacquier V.D."/>
        </authorList>
    </citation>
    <scope>NUCLEOTIDE SEQUENCE [LARGE SCALE GENOMIC DNA]</scope>
    <source>
        <strain evidence="10 11">DSM 11589</strain>
    </source>
</reference>
<sequence length="313" mass="35902">MIVRKRPRGWQLFFIVRGSILYSIRWSLLVNTLLAIAVTYVHGNLFKVKITLTTIPFTLIGLALAIFLGFRNSATYDRYWEGRKLWGELVIQTRVLCRQILAYANPTDFRHSGTHQDPEQDTQVRRLIAFSHALRHHLRDTDPQPDITPHLSDEDLSRCLKAQHRPESLLHQMARQFDQWQQDGRLREITAMELDKGLSALQRVVGACERIKHTPLPFSYTLMLHRTAYLYCLLLPFGLVDTIGFMTPVVVAIVSYTFFGLDALGDEIEEPFGMSPNDLPLSAICRSVERLLREQLGDDDLPPPLEPDNHCLS</sequence>
<dbReference type="OrthoDB" id="445589at2"/>
<dbReference type="STRING" id="80876.SAMN05421779_103234"/>
<proteinExistence type="inferred from homology"/>